<organism evidence="6 7">
    <name type="scientific">Litomosoides sigmodontis</name>
    <name type="common">Filarial nematode worm</name>
    <dbReference type="NCBI Taxonomy" id="42156"/>
    <lineage>
        <taxon>Eukaryota</taxon>
        <taxon>Metazoa</taxon>
        <taxon>Ecdysozoa</taxon>
        <taxon>Nematoda</taxon>
        <taxon>Chromadorea</taxon>
        <taxon>Rhabditida</taxon>
        <taxon>Spirurina</taxon>
        <taxon>Spiruromorpha</taxon>
        <taxon>Filarioidea</taxon>
        <taxon>Onchocercidae</taxon>
        <taxon>Litomosoides</taxon>
    </lineage>
</organism>
<dbReference type="InterPro" id="IPR039982">
    <property type="entry name" value="Ribosomal_mL65"/>
</dbReference>
<dbReference type="GO" id="GO:0006412">
    <property type="term" value="P:translation"/>
    <property type="evidence" value="ECO:0007669"/>
    <property type="project" value="InterPro"/>
</dbReference>
<proteinExistence type="predicted"/>
<dbReference type="PANTHER" id="PTHR13014">
    <property type="entry name" value="MITOCHONDRIAL 28S RIBOSOMAL PROTEIN S30/P52 PRO-APOTOTIC PROTEIN"/>
    <property type="match status" value="1"/>
</dbReference>
<dbReference type="Pfam" id="PF07147">
    <property type="entry name" value="PDCD9"/>
    <property type="match status" value="1"/>
</dbReference>
<dbReference type="AlphaFoldDB" id="A0A3P6SS45"/>
<evidence type="ECO:0000256" key="3">
    <source>
        <dbReference type="ARBA" id="ARBA00023128"/>
    </source>
</evidence>
<evidence type="ECO:0000313" key="6">
    <source>
        <dbReference type="EMBL" id="VDK78692.1"/>
    </source>
</evidence>
<dbReference type="OrthoDB" id="7663298at2759"/>
<dbReference type="PANTHER" id="PTHR13014:SF3">
    <property type="entry name" value="LARGE RIBOSOMAL SUBUNIT PROTEIN ML65"/>
    <property type="match status" value="1"/>
</dbReference>
<evidence type="ECO:0000313" key="7">
    <source>
        <dbReference type="Proteomes" id="UP000277928"/>
    </source>
</evidence>
<keyword evidence="7" id="KW-1185">Reference proteome</keyword>
<sequence>MRQRHFHVTVALVRRFSSAKENTDVTYYIPPKTFRPAYYHPMKPSQRKPNEGDSSGMGPRLYDYQVMSELVRSLPTASERIDFVNPYEREFTKREKRFHRPWQAQQLKTRKAWRMQPFPNYFDPLNFYQYITKTRCIEGLSQWYDESAPIFSHDFEDRLSEMLKLNLESTNVDNEQERTTRILRSLLDLLIENIIQGGMYTCLAHQRISHTPRCESFWIRCGFDALYENGDRYRHRGDNREKLGELAFVMRDEFAAQLRTKHPLKPLMSFLHEEVTKPLFDHTFNIKDELIFSPALFGMVSDSDPLWQCPGYEPDCGEEYKYGHIGFKQFNDLDIHCKRWKVGGEEEKIIRNECLRASAVASLFSWLNSQAHALGFTQYNDIEQPLVSQLVMSDGKQFFFAIAQLNTLLINVDIKGIINKRSNLCYVEGPLNLYDRYDRDMGVFEFGNVSADSEVCSFNPHVLGRLMQMLVRDMTVKAETAGDSIEISKFTPVTFDGVP</sequence>
<reference evidence="6 7" key="1">
    <citation type="submission" date="2018-08" db="EMBL/GenBank/DDBJ databases">
        <authorList>
            <person name="Laetsch R D."/>
            <person name="Stevens L."/>
            <person name="Kumar S."/>
            <person name="Blaxter L. M."/>
        </authorList>
    </citation>
    <scope>NUCLEOTIDE SEQUENCE [LARGE SCALE GENOMIC DNA]</scope>
</reference>
<accession>A0A3P6SS45</accession>
<comment type="subcellular location">
    <subcellularLocation>
        <location evidence="1">Mitochondrion</location>
    </subcellularLocation>
</comment>
<keyword evidence="2" id="KW-0689">Ribosomal protein</keyword>
<dbReference type="GO" id="GO:0005762">
    <property type="term" value="C:mitochondrial large ribosomal subunit"/>
    <property type="evidence" value="ECO:0007669"/>
    <property type="project" value="TreeGrafter"/>
</dbReference>
<keyword evidence="3" id="KW-0496">Mitochondrion</keyword>
<evidence type="ECO:0000256" key="4">
    <source>
        <dbReference type="ARBA" id="ARBA00023274"/>
    </source>
</evidence>
<feature type="region of interest" description="Disordered" evidence="5">
    <location>
        <begin position="39"/>
        <end position="58"/>
    </location>
</feature>
<dbReference type="EMBL" id="UYRX01000256">
    <property type="protein sequence ID" value="VDK78692.1"/>
    <property type="molecule type" value="Genomic_DNA"/>
</dbReference>
<dbReference type="InterPro" id="IPR010793">
    <property type="entry name" value="Ribosomal_mL37/mL65"/>
</dbReference>
<name>A0A3P6SS45_LITSI</name>
<dbReference type="OMA" id="DPLWQCP"/>
<protein>
    <recommendedName>
        <fullName evidence="8">28S ribosomal protein S30, mitochondrial</fullName>
    </recommendedName>
</protein>
<dbReference type="GO" id="GO:0003735">
    <property type="term" value="F:structural constituent of ribosome"/>
    <property type="evidence" value="ECO:0007669"/>
    <property type="project" value="InterPro"/>
</dbReference>
<dbReference type="Proteomes" id="UP000277928">
    <property type="component" value="Unassembled WGS sequence"/>
</dbReference>
<dbReference type="STRING" id="42156.A0A3P6SS45"/>
<evidence type="ECO:0000256" key="1">
    <source>
        <dbReference type="ARBA" id="ARBA00004173"/>
    </source>
</evidence>
<evidence type="ECO:0000256" key="5">
    <source>
        <dbReference type="SAM" id="MobiDB-lite"/>
    </source>
</evidence>
<keyword evidence="4" id="KW-0687">Ribonucleoprotein</keyword>
<evidence type="ECO:0008006" key="8">
    <source>
        <dbReference type="Google" id="ProtNLM"/>
    </source>
</evidence>
<evidence type="ECO:0000256" key="2">
    <source>
        <dbReference type="ARBA" id="ARBA00022980"/>
    </source>
</evidence>
<gene>
    <name evidence="6" type="ORF">NLS_LOCUS4179</name>
</gene>